<protein>
    <submittedName>
        <fullName evidence="1">Uncharacterized protein</fullName>
    </submittedName>
</protein>
<gene>
    <name evidence="1" type="ORF">CSUB01_08411</name>
</gene>
<accession>A0A066XN66</accession>
<dbReference type="Proteomes" id="UP000027238">
    <property type="component" value="Unassembled WGS sequence"/>
</dbReference>
<evidence type="ECO:0000313" key="1">
    <source>
        <dbReference type="EMBL" id="KDN70357.1"/>
    </source>
</evidence>
<proteinExistence type="predicted"/>
<name>A0A066XN66_COLSU</name>
<dbReference type="OrthoDB" id="4565503at2759"/>
<dbReference type="HOGENOM" id="CLU_1992487_0_0_1"/>
<comment type="caution">
    <text evidence="1">The sequence shown here is derived from an EMBL/GenBank/DDBJ whole genome shotgun (WGS) entry which is preliminary data.</text>
</comment>
<dbReference type="STRING" id="1173701.A0A066XN66"/>
<dbReference type="eggNOG" id="ENOG502STWZ">
    <property type="taxonomic scope" value="Eukaryota"/>
</dbReference>
<keyword evidence="2" id="KW-1185">Reference proteome</keyword>
<reference evidence="2" key="1">
    <citation type="journal article" date="2014" name="Genome Announc.">
        <title>Draft genome sequence of Colletotrichum sublineola, a destructive pathogen of cultivated sorghum.</title>
        <authorList>
            <person name="Baroncelli R."/>
            <person name="Sanz-Martin J.M."/>
            <person name="Rech G.E."/>
            <person name="Sukno S.A."/>
            <person name="Thon M.R."/>
        </authorList>
    </citation>
    <scope>NUCLEOTIDE SEQUENCE [LARGE SCALE GENOMIC DNA]</scope>
    <source>
        <strain evidence="2">TX430BB</strain>
    </source>
</reference>
<sequence>MSANDMVAPSDHPEADFKAELRWWEPAANLSSDVGDKLDQNTTEKLNASVMRVFQRKWAPEAISETRDELKVILAAHPDLLDQVDTMFRNEKVCSQFNEYYMSEAAAGREAFDGSCVFWARNEGR</sequence>
<organism evidence="1 2">
    <name type="scientific">Colletotrichum sublineola</name>
    <name type="common">Sorghum anthracnose fungus</name>
    <dbReference type="NCBI Taxonomy" id="1173701"/>
    <lineage>
        <taxon>Eukaryota</taxon>
        <taxon>Fungi</taxon>
        <taxon>Dikarya</taxon>
        <taxon>Ascomycota</taxon>
        <taxon>Pezizomycotina</taxon>
        <taxon>Sordariomycetes</taxon>
        <taxon>Hypocreomycetidae</taxon>
        <taxon>Glomerellales</taxon>
        <taxon>Glomerellaceae</taxon>
        <taxon>Colletotrichum</taxon>
        <taxon>Colletotrichum graminicola species complex</taxon>
    </lineage>
</organism>
<dbReference type="OMA" id="WWIPLVE"/>
<evidence type="ECO:0000313" key="2">
    <source>
        <dbReference type="Proteomes" id="UP000027238"/>
    </source>
</evidence>
<dbReference type="AlphaFoldDB" id="A0A066XN66"/>
<dbReference type="EMBL" id="JMSE01000357">
    <property type="protein sequence ID" value="KDN70357.1"/>
    <property type="molecule type" value="Genomic_DNA"/>
</dbReference>